<comment type="similarity">
    <text evidence="1">Belongs to the bacterial ribosomal protein bL19 family.</text>
</comment>
<dbReference type="PANTHER" id="PTHR15680:SF9">
    <property type="entry name" value="LARGE RIBOSOMAL SUBUNIT PROTEIN BL19M"/>
    <property type="match status" value="1"/>
</dbReference>
<comment type="caution">
    <text evidence="4">The sequence shown here is derived from an EMBL/GenBank/DDBJ whole genome shotgun (WGS) entry which is preliminary data.</text>
</comment>
<dbReference type="GO" id="GO:0006412">
    <property type="term" value="P:translation"/>
    <property type="evidence" value="ECO:0007669"/>
    <property type="project" value="InterPro"/>
</dbReference>
<dbReference type="SUPFAM" id="SSF50104">
    <property type="entry name" value="Translation proteins SH3-like domain"/>
    <property type="match status" value="1"/>
</dbReference>
<keyword evidence="2" id="KW-0689">Ribosomal protein</keyword>
<organism evidence="4 5">
    <name type="scientific">Rhizodiscina lignyota</name>
    <dbReference type="NCBI Taxonomy" id="1504668"/>
    <lineage>
        <taxon>Eukaryota</taxon>
        <taxon>Fungi</taxon>
        <taxon>Dikarya</taxon>
        <taxon>Ascomycota</taxon>
        <taxon>Pezizomycotina</taxon>
        <taxon>Dothideomycetes</taxon>
        <taxon>Pleosporomycetidae</taxon>
        <taxon>Aulographales</taxon>
        <taxon>Rhizodiscinaceae</taxon>
        <taxon>Rhizodiscina</taxon>
    </lineage>
</organism>
<dbReference type="InterPro" id="IPR008991">
    <property type="entry name" value="Translation_prot_SH3-like_sf"/>
</dbReference>
<evidence type="ECO:0000313" key="4">
    <source>
        <dbReference type="EMBL" id="KAF2096039.1"/>
    </source>
</evidence>
<evidence type="ECO:0000313" key="5">
    <source>
        <dbReference type="Proteomes" id="UP000799772"/>
    </source>
</evidence>
<accession>A0A9P4M7Q3</accession>
<proteinExistence type="inferred from homology"/>
<dbReference type="InterPro" id="IPR038657">
    <property type="entry name" value="Ribosomal_bL19_sf"/>
</dbReference>
<dbReference type="Gene3D" id="2.30.30.790">
    <property type="match status" value="1"/>
</dbReference>
<dbReference type="PRINTS" id="PR00061">
    <property type="entry name" value="RIBOSOMALL19"/>
</dbReference>
<name>A0A9P4M7Q3_9PEZI</name>
<dbReference type="GO" id="GO:0003735">
    <property type="term" value="F:structural constituent of ribosome"/>
    <property type="evidence" value="ECO:0007669"/>
    <property type="project" value="InterPro"/>
</dbReference>
<dbReference type="PANTHER" id="PTHR15680">
    <property type="entry name" value="RIBOSOMAL PROTEIN L19"/>
    <property type="match status" value="1"/>
</dbReference>
<evidence type="ECO:0000256" key="3">
    <source>
        <dbReference type="ARBA" id="ARBA00023274"/>
    </source>
</evidence>
<dbReference type="AlphaFoldDB" id="A0A9P4M7Q3"/>
<dbReference type="Proteomes" id="UP000799772">
    <property type="component" value="Unassembled WGS sequence"/>
</dbReference>
<reference evidence="4" key="1">
    <citation type="journal article" date="2020" name="Stud. Mycol.">
        <title>101 Dothideomycetes genomes: a test case for predicting lifestyles and emergence of pathogens.</title>
        <authorList>
            <person name="Haridas S."/>
            <person name="Albert R."/>
            <person name="Binder M."/>
            <person name="Bloem J."/>
            <person name="Labutti K."/>
            <person name="Salamov A."/>
            <person name="Andreopoulos B."/>
            <person name="Baker S."/>
            <person name="Barry K."/>
            <person name="Bills G."/>
            <person name="Bluhm B."/>
            <person name="Cannon C."/>
            <person name="Castanera R."/>
            <person name="Culley D."/>
            <person name="Daum C."/>
            <person name="Ezra D."/>
            <person name="Gonzalez J."/>
            <person name="Henrissat B."/>
            <person name="Kuo A."/>
            <person name="Liang C."/>
            <person name="Lipzen A."/>
            <person name="Lutzoni F."/>
            <person name="Magnuson J."/>
            <person name="Mondo S."/>
            <person name="Nolan M."/>
            <person name="Ohm R."/>
            <person name="Pangilinan J."/>
            <person name="Park H.-J."/>
            <person name="Ramirez L."/>
            <person name="Alfaro M."/>
            <person name="Sun H."/>
            <person name="Tritt A."/>
            <person name="Yoshinaga Y."/>
            <person name="Zwiers L.-H."/>
            <person name="Turgeon B."/>
            <person name="Goodwin S."/>
            <person name="Spatafora J."/>
            <person name="Crous P."/>
            <person name="Grigoriev I."/>
        </authorList>
    </citation>
    <scope>NUCLEOTIDE SEQUENCE</scope>
    <source>
        <strain evidence="4">CBS 133067</strain>
    </source>
</reference>
<evidence type="ECO:0008006" key="6">
    <source>
        <dbReference type="Google" id="ProtNLM"/>
    </source>
</evidence>
<dbReference type="GO" id="GO:0005762">
    <property type="term" value="C:mitochondrial large ribosomal subunit"/>
    <property type="evidence" value="ECO:0007669"/>
    <property type="project" value="TreeGrafter"/>
</dbReference>
<dbReference type="OrthoDB" id="432645at2759"/>
<evidence type="ECO:0000256" key="2">
    <source>
        <dbReference type="ARBA" id="ARBA00022980"/>
    </source>
</evidence>
<keyword evidence="5" id="KW-1185">Reference proteome</keyword>
<dbReference type="FunFam" id="2.30.30.790:FF:000007">
    <property type="entry name" value="Mitochondrial ribosomal protein, putative"/>
    <property type="match status" value="1"/>
</dbReference>
<feature type="non-terminal residue" evidence="4">
    <location>
        <position position="1"/>
    </location>
</feature>
<feature type="non-terminal residue" evidence="4">
    <location>
        <position position="156"/>
    </location>
</feature>
<keyword evidence="3" id="KW-0687">Ribonucleoprotein</keyword>
<dbReference type="InterPro" id="IPR001857">
    <property type="entry name" value="Ribosomal_bL19"/>
</dbReference>
<protein>
    <recommendedName>
        <fullName evidence="6">Ribosomal protein L19</fullName>
    </recommendedName>
</protein>
<dbReference type="Pfam" id="PF01245">
    <property type="entry name" value="Ribosomal_L19"/>
    <property type="match status" value="1"/>
</dbReference>
<evidence type="ECO:0000256" key="1">
    <source>
        <dbReference type="ARBA" id="ARBA00005781"/>
    </source>
</evidence>
<gene>
    <name evidence="4" type="ORF">NA57DRAFT_15347</name>
</gene>
<dbReference type="EMBL" id="ML978130">
    <property type="protein sequence ID" value="KAF2096039.1"/>
    <property type="molecule type" value="Genomic_DNA"/>
</dbReference>
<sequence>LQPIKVPPPPPSARAVCKEPLKVVDAAQIALLDPSGARTRLFSKTNPDAAKVGDILLVRQKSGEPFAGVCINIRRRGVETGILLRGQLTRVGVEMWFKVYSPNVEAIEVVQRRRKRARRARLYYMRTPKHDPGNLEGVVRQYMRQRAMLGKGGGSK</sequence>